<accession>A0A7I7SCX8</accession>
<gene>
    <name evidence="1" type="ORF">B8W67_05635</name>
</gene>
<evidence type="ECO:0000313" key="2">
    <source>
        <dbReference type="Proteomes" id="UP000193577"/>
    </source>
</evidence>
<proteinExistence type="predicted"/>
<dbReference type="RefSeq" id="WP_085302733.1">
    <property type="nucleotide sequence ID" value="NZ_AP022594.1"/>
</dbReference>
<sequence>MHTLTADRPAAIITRTSDLRQYNSIRDHIEAIGSLVNVANAAARALDSEVSDTMTVAQKTLVIERVWDEIVRAIASAVNR</sequence>
<evidence type="ECO:0000313" key="1">
    <source>
        <dbReference type="EMBL" id="OSC34730.1"/>
    </source>
</evidence>
<name>A0A7I7SCX8_9MYCO</name>
<reference evidence="1 2" key="1">
    <citation type="submission" date="2017-04" db="EMBL/GenBank/DDBJ databases">
        <title>The new phylogeny of genus Mycobacterium.</title>
        <authorList>
            <person name="Tortoli E."/>
            <person name="Trovato A."/>
            <person name="Cirillo D.M."/>
        </authorList>
    </citation>
    <scope>NUCLEOTIDE SEQUENCE [LARGE SCALE GENOMIC DNA]</scope>
    <source>
        <strain evidence="1 2">KCTC 19819</strain>
    </source>
</reference>
<protein>
    <submittedName>
        <fullName evidence="1">Uncharacterized protein</fullName>
    </submittedName>
</protein>
<dbReference type="EMBL" id="NCXO01000008">
    <property type="protein sequence ID" value="OSC34730.1"/>
    <property type="molecule type" value="Genomic_DNA"/>
</dbReference>
<organism evidence="1 2">
    <name type="scientific">Mycolicibacillus koreensis</name>
    <dbReference type="NCBI Taxonomy" id="1069220"/>
    <lineage>
        <taxon>Bacteria</taxon>
        <taxon>Bacillati</taxon>
        <taxon>Actinomycetota</taxon>
        <taxon>Actinomycetes</taxon>
        <taxon>Mycobacteriales</taxon>
        <taxon>Mycobacteriaceae</taxon>
        <taxon>Mycolicibacillus</taxon>
    </lineage>
</organism>
<dbReference type="AlphaFoldDB" id="A0A7I7SCX8"/>
<dbReference type="Proteomes" id="UP000193577">
    <property type="component" value="Unassembled WGS sequence"/>
</dbReference>
<comment type="caution">
    <text evidence="1">The sequence shown here is derived from an EMBL/GenBank/DDBJ whole genome shotgun (WGS) entry which is preliminary data.</text>
</comment>
<keyword evidence="2" id="KW-1185">Reference proteome</keyword>